<feature type="transmembrane region" description="Helical" evidence="7">
    <location>
        <begin position="256"/>
        <end position="282"/>
    </location>
</feature>
<dbReference type="EMBL" id="OKRB01000102">
    <property type="protein sequence ID" value="SPE24214.1"/>
    <property type="molecule type" value="Genomic_DNA"/>
</dbReference>
<dbReference type="Proteomes" id="UP000239735">
    <property type="component" value="Unassembled WGS sequence"/>
</dbReference>
<dbReference type="EC" id="2.4.-.-" evidence="9"/>
<dbReference type="AlphaFoldDB" id="A0A2N9LM54"/>
<feature type="transmembrane region" description="Helical" evidence="7">
    <location>
        <begin position="229"/>
        <end position="250"/>
    </location>
</feature>
<dbReference type="CDD" id="cd04187">
    <property type="entry name" value="DPM1_like_bac"/>
    <property type="match status" value="1"/>
</dbReference>
<dbReference type="InterPro" id="IPR050256">
    <property type="entry name" value="Glycosyltransferase_2"/>
</dbReference>
<name>A0A2N9LM54_9BACT</name>
<dbReference type="GO" id="GO:0016757">
    <property type="term" value="F:glycosyltransferase activity"/>
    <property type="evidence" value="ECO:0007669"/>
    <property type="project" value="UniProtKB-KW"/>
</dbReference>
<protein>
    <submittedName>
        <fullName evidence="9">Putative Uncharacterized glycosyltransferase YkcC</fullName>
        <ecNumber evidence="9">2.4.-.-</ecNumber>
    </submittedName>
</protein>
<keyword evidence="3 9" id="KW-0808">Transferase</keyword>
<keyword evidence="4 7" id="KW-0812">Transmembrane</keyword>
<organism evidence="9 10">
    <name type="scientific">Candidatus Sulfuritelmatomonas gaucii</name>
    <dbReference type="NCBI Taxonomy" id="2043161"/>
    <lineage>
        <taxon>Bacteria</taxon>
        <taxon>Pseudomonadati</taxon>
        <taxon>Acidobacteriota</taxon>
        <taxon>Terriglobia</taxon>
        <taxon>Terriglobales</taxon>
        <taxon>Acidobacteriaceae</taxon>
        <taxon>Candidatus Sulfuritelmatomonas</taxon>
    </lineage>
</organism>
<evidence type="ECO:0000259" key="8">
    <source>
        <dbReference type="Pfam" id="PF00535"/>
    </source>
</evidence>
<dbReference type="SUPFAM" id="SSF53448">
    <property type="entry name" value="Nucleotide-diphospho-sugar transferases"/>
    <property type="match status" value="1"/>
</dbReference>
<accession>A0A2N9LM54</accession>
<evidence type="ECO:0000256" key="1">
    <source>
        <dbReference type="ARBA" id="ARBA00004141"/>
    </source>
</evidence>
<evidence type="ECO:0000256" key="5">
    <source>
        <dbReference type="ARBA" id="ARBA00022989"/>
    </source>
</evidence>
<dbReference type="InterPro" id="IPR029044">
    <property type="entry name" value="Nucleotide-diphossugar_trans"/>
</dbReference>
<keyword evidence="2 9" id="KW-0328">Glycosyltransferase</keyword>
<dbReference type="Pfam" id="PF00535">
    <property type="entry name" value="Glycos_transf_2"/>
    <property type="match status" value="1"/>
</dbReference>
<dbReference type="PANTHER" id="PTHR48090">
    <property type="entry name" value="UNDECAPRENYL-PHOSPHATE 4-DEOXY-4-FORMAMIDO-L-ARABINOSE TRANSFERASE-RELATED"/>
    <property type="match status" value="1"/>
</dbReference>
<gene>
    <name evidence="9" type="ORF">SBA5_440017</name>
</gene>
<dbReference type="PANTHER" id="PTHR48090:SF1">
    <property type="entry name" value="PROPHAGE BACTOPRENOL GLUCOSYL TRANSFERASE HOMOLOG"/>
    <property type="match status" value="1"/>
</dbReference>
<evidence type="ECO:0000256" key="2">
    <source>
        <dbReference type="ARBA" id="ARBA00022676"/>
    </source>
</evidence>
<keyword evidence="6 7" id="KW-0472">Membrane</keyword>
<proteinExistence type="predicted"/>
<evidence type="ECO:0000256" key="6">
    <source>
        <dbReference type="ARBA" id="ARBA00023136"/>
    </source>
</evidence>
<evidence type="ECO:0000256" key="4">
    <source>
        <dbReference type="ARBA" id="ARBA00022692"/>
    </source>
</evidence>
<evidence type="ECO:0000256" key="7">
    <source>
        <dbReference type="SAM" id="Phobius"/>
    </source>
</evidence>
<sequence>MVSIVVPIYNEEALIVQFHEAIARAMNGITEEWEVVYVNDGSTDASLELLKGLQSMDWHVVVLELSRNWGHMGAITAGLHMANGRAVILMDGDFQDPPEVLPRLIDAWKKGAEIVVAVRRSRQESRKILAALFPLFYRVLGALSDYPIPLNAGIFSLMDRKAVDALNSLQERSPYLPGMRAWVGYRNAIVYYDRQDRAAGEGKLSFISRIKYAMDAITGFSYKPLRLSFVLFGLSCCVSLLLAAAMLFAGSAVGTAALGVSCAVFFVGGLLFLTVGVLGEYIGRVYDEVRGRPLSLISHVHRSRVQLATQADKITVPNGGFTIQPDGSGEAGIKAA</sequence>
<evidence type="ECO:0000313" key="10">
    <source>
        <dbReference type="Proteomes" id="UP000239735"/>
    </source>
</evidence>
<evidence type="ECO:0000313" key="9">
    <source>
        <dbReference type="EMBL" id="SPE24214.1"/>
    </source>
</evidence>
<dbReference type="GO" id="GO:0005886">
    <property type="term" value="C:plasma membrane"/>
    <property type="evidence" value="ECO:0007669"/>
    <property type="project" value="TreeGrafter"/>
</dbReference>
<feature type="domain" description="Glycosyltransferase 2-like" evidence="8">
    <location>
        <begin position="3"/>
        <end position="164"/>
    </location>
</feature>
<evidence type="ECO:0000256" key="3">
    <source>
        <dbReference type="ARBA" id="ARBA00022679"/>
    </source>
</evidence>
<dbReference type="OrthoDB" id="9807778at2"/>
<keyword evidence="5 7" id="KW-1133">Transmembrane helix</keyword>
<dbReference type="InterPro" id="IPR001173">
    <property type="entry name" value="Glyco_trans_2-like"/>
</dbReference>
<comment type="subcellular location">
    <subcellularLocation>
        <location evidence="1">Membrane</location>
        <topology evidence="1">Multi-pass membrane protein</topology>
    </subcellularLocation>
</comment>
<reference evidence="10" key="1">
    <citation type="submission" date="2018-02" db="EMBL/GenBank/DDBJ databases">
        <authorList>
            <person name="Hausmann B."/>
        </authorList>
    </citation>
    <scope>NUCLEOTIDE SEQUENCE [LARGE SCALE GENOMIC DNA]</scope>
    <source>
        <strain evidence="10">Peat soil MAG SbA5</strain>
    </source>
</reference>
<dbReference type="Gene3D" id="3.90.550.10">
    <property type="entry name" value="Spore Coat Polysaccharide Biosynthesis Protein SpsA, Chain A"/>
    <property type="match status" value="1"/>
</dbReference>